<evidence type="ECO:0000313" key="2">
    <source>
        <dbReference type="EMBL" id="THU75730.1"/>
    </source>
</evidence>
<feature type="transmembrane region" description="Helical" evidence="1">
    <location>
        <begin position="15"/>
        <end position="41"/>
    </location>
</feature>
<keyword evidence="1" id="KW-0812">Transmembrane</keyword>
<dbReference type="GO" id="GO:0004932">
    <property type="term" value="F:mating-type factor pheromone receptor activity"/>
    <property type="evidence" value="ECO:0007669"/>
    <property type="project" value="InterPro"/>
</dbReference>
<dbReference type="InterPro" id="IPR027458">
    <property type="entry name" value="STE2_TM1-TM2_sf"/>
</dbReference>
<dbReference type="Proteomes" id="UP000297245">
    <property type="component" value="Unassembled WGS sequence"/>
</dbReference>
<proteinExistence type="predicted"/>
<dbReference type="InterPro" id="IPR000366">
    <property type="entry name" value="GPCR_STE2"/>
</dbReference>
<evidence type="ECO:0008006" key="4">
    <source>
        <dbReference type="Google" id="ProtNLM"/>
    </source>
</evidence>
<feature type="transmembrane region" description="Helical" evidence="1">
    <location>
        <begin position="221"/>
        <end position="242"/>
    </location>
</feature>
<dbReference type="Pfam" id="PF02116">
    <property type="entry name" value="STE2"/>
    <property type="match status" value="1"/>
</dbReference>
<keyword evidence="1" id="KW-1133">Transmembrane helix</keyword>
<organism evidence="2 3">
    <name type="scientific">Dendrothele bispora (strain CBS 962.96)</name>
    <dbReference type="NCBI Taxonomy" id="1314807"/>
    <lineage>
        <taxon>Eukaryota</taxon>
        <taxon>Fungi</taxon>
        <taxon>Dikarya</taxon>
        <taxon>Basidiomycota</taxon>
        <taxon>Agaricomycotina</taxon>
        <taxon>Agaricomycetes</taxon>
        <taxon>Agaricomycetidae</taxon>
        <taxon>Agaricales</taxon>
        <taxon>Agaricales incertae sedis</taxon>
        <taxon>Dendrothele</taxon>
    </lineage>
</organism>
<accession>A0A4S8KJU8</accession>
<keyword evidence="1" id="KW-0472">Membrane</keyword>
<feature type="transmembrane region" description="Helical" evidence="1">
    <location>
        <begin position="254"/>
        <end position="275"/>
    </location>
</feature>
<evidence type="ECO:0000313" key="3">
    <source>
        <dbReference type="Proteomes" id="UP000297245"/>
    </source>
</evidence>
<reference evidence="2 3" key="1">
    <citation type="journal article" date="2019" name="Nat. Ecol. Evol.">
        <title>Megaphylogeny resolves global patterns of mushroom evolution.</title>
        <authorList>
            <person name="Varga T."/>
            <person name="Krizsan K."/>
            <person name="Foldi C."/>
            <person name="Dima B."/>
            <person name="Sanchez-Garcia M."/>
            <person name="Sanchez-Ramirez S."/>
            <person name="Szollosi G.J."/>
            <person name="Szarkandi J.G."/>
            <person name="Papp V."/>
            <person name="Albert L."/>
            <person name="Andreopoulos W."/>
            <person name="Angelini C."/>
            <person name="Antonin V."/>
            <person name="Barry K.W."/>
            <person name="Bougher N.L."/>
            <person name="Buchanan P."/>
            <person name="Buyck B."/>
            <person name="Bense V."/>
            <person name="Catcheside P."/>
            <person name="Chovatia M."/>
            <person name="Cooper J."/>
            <person name="Damon W."/>
            <person name="Desjardin D."/>
            <person name="Finy P."/>
            <person name="Geml J."/>
            <person name="Haridas S."/>
            <person name="Hughes K."/>
            <person name="Justo A."/>
            <person name="Karasinski D."/>
            <person name="Kautmanova I."/>
            <person name="Kiss B."/>
            <person name="Kocsube S."/>
            <person name="Kotiranta H."/>
            <person name="LaButti K.M."/>
            <person name="Lechner B.E."/>
            <person name="Liimatainen K."/>
            <person name="Lipzen A."/>
            <person name="Lukacs Z."/>
            <person name="Mihaltcheva S."/>
            <person name="Morgado L.N."/>
            <person name="Niskanen T."/>
            <person name="Noordeloos M.E."/>
            <person name="Ohm R.A."/>
            <person name="Ortiz-Santana B."/>
            <person name="Ovrebo C."/>
            <person name="Racz N."/>
            <person name="Riley R."/>
            <person name="Savchenko A."/>
            <person name="Shiryaev A."/>
            <person name="Soop K."/>
            <person name="Spirin V."/>
            <person name="Szebenyi C."/>
            <person name="Tomsovsky M."/>
            <person name="Tulloss R.E."/>
            <person name="Uehling J."/>
            <person name="Grigoriev I.V."/>
            <person name="Vagvolgyi C."/>
            <person name="Papp T."/>
            <person name="Martin F.M."/>
            <person name="Miettinen O."/>
            <person name="Hibbett D.S."/>
            <person name="Nagy L.G."/>
        </authorList>
    </citation>
    <scope>NUCLEOTIDE SEQUENCE [LARGE SCALE GENOMIC DNA]</scope>
    <source>
        <strain evidence="2 3">CBS 962.96</strain>
    </source>
</reference>
<protein>
    <recommendedName>
        <fullName evidence="4">G-protein coupled receptors family 1 profile domain-containing protein</fullName>
    </recommendedName>
</protein>
<feature type="non-terminal residue" evidence="2">
    <location>
        <position position="314"/>
    </location>
</feature>
<dbReference type="OrthoDB" id="2548432at2759"/>
<dbReference type="GO" id="GO:0016020">
    <property type="term" value="C:membrane"/>
    <property type="evidence" value="ECO:0007669"/>
    <property type="project" value="InterPro"/>
</dbReference>
<feature type="transmembrane region" description="Helical" evidence="1">
    <location>
        <begin position="175"/>
        <end position="196"/>
    </location>
</feature>
<keyword evidence="3" id="KW-1185">Reference proteome</keyword>
<evidence type="ECO:0000256" key="1">
    <source>
        <dbReference type="SAM" id="Phobius"/>
    </source>
</evidence>
<feature type="transmembrane region" description="Helical" evidence="1">
    <location>
        <begin position="91"/>
        <end position="113"/>
    </location>
</feature>
<name>A0A4S8KJU8_DENBC</name>
<dbReference type="Gene3D" id="1.10.287.920">
    <property type="entry name" value="Pheromone alpha factor receptor"/>
    <property type="match status" value="1"/>
</dbReference>
<feature type="transmembrane region" description="Helical" evidence="1">
    <location>
        <begin position="125"/>
        <end position="151"/>
    </location>
</feature>
<feature type="transmembrane region" description="Helical" evidence="1">
    <location>
        <begin position="53"/>
        <end position="75"/>
    </location>
</feature>
<gene>
    <name evidence="2" type="ORF">K435DRAFT_787507</name>
</gene>
<sequence length="314" mass="35007">MSSSVNSPSILIKDLIPVLVNIVVCAVWFGFSVPLLFLLFWTSKAEKRRTPIFIANAASLSFGVILGLLNVILLVKSLTTPSTSVNRPAQIAFATLLVLTGELIDSVLIFRIILVIPRRRTSPLLWWPVFLFLVALKFGRLAIILAFMVFYTRKARFATTSDELGSVAMSMPEPVIAWVLQIVDNSFCSFIFLYWLHQAQSLSRRVGGEDGKARFADRIRVLFWIALSNYVFPTVIALALLINFVIQRNYSETLLVMLCNIYVEIFGVMFATVWAQSDQKSSTTSALGTRTHSLHFSPGHGTSVVSTAYRSSQS</sequence>
<dbReference type="AlphaFoldDB" id="A0A4S8KJU8"/>
<dbReference type="EMBL" id="ML181611">
    <property type="protein sequence ID" value="THU75730.1"/>
    <property type="molecule type" value="Genomic_DNA"/>
</dbReference>